<keyword evidence="6 10" id="KW-0547">Nucleotide-binding</keyword>
<evidence type="ECO:0000256" key="3">
    <source>
        <dbReference type="ARBA" id="ARBA00005842"/>
    </source>
</evidence>
<dbReference type="Proteomes" id="UP000035553">
    <property type="component" value="Unassembled WGS sequence"/>
</dbReference>
<dbReference type="InterPro" id="IPR027417">
    <property type="entry name" value="P-loop_NTPase"/>
</dbReference>
<evidence type="ECO:0000256" key="6">
    <source>
        <dbReference type="ARBA" id="ARBA00022741"/>
    </source>
</evidence>
<gene>
    <name evidence="10" type="primary">miaA</name>
    <name evidence="14" type="ORF">SINU_01530</name>
</gene>
<evidence type="ECO:0000256" key="9">
    <source>
        <dbReference type="ARBA" id="ARBA00049563"/>
    </source>
</evidence>
<evidence type="ECO:0000256" key="1">
    <source>
        <dbReference type="ARBA" id="ARBA00001946"/>
    </source>
</evidence>
<dbReference type="AlphaFoldDB" id="A0A0U1QSA6"/>
<evidence type="ECO:0000313" key="15">
    <source>
        <dbReference type="Proteomes" id="UP000035553"/>
    </source>
</evidence>
<protein>
    <recommendedName>
        <fullName evidence="10">tRNA dimethylallyltransferase</fullName>
        <ecNumber evidence="10">2.5.1.75</ecNumber>
    </recommendedName>
    <alternativeName>
        <fullName evidence="10">Dimethylallyl diphosphate:tRNA dimethylallyltransferase</fullName>
        <shortName evidence="10">DMAPP:tRNA dimethylallyltransferase</shortName>
        <shortName evidence="10">DMATase</shortName>
    </alternativeName>
    <alternativeName>
        <fullName evidence="10">Isopentenyl-diphosphate:tRNA isopentenyltransferase</fullName>
        <shortName evidence="10">IPP transferase</shortName>
        <shortName evidence="10">IPPT</shortName>
        <shortName evidence="10">IPTase</shortName>
    </alternativeName>
</protein>
<dbReference type="InterPro" id="IPR018022">
    <property type="entry name" value="IPT"/>
</dbReference>
<evidence type="ECO:0000313" key="14">
    <source>
        <dbReference type="EMBL" id="KLI03687.1"/>
    </source>
</evidence>
<keyword evidence="4 10" id="KW-0808">Transferase</keyword>
<comment type="catalytic activity">
    <reaction evidence="9 10 11">
        <text>adenosine(37) in tRNA + dimethylallyl diphosphate = N(6)-dimethylallyladenosine(37) in tRNA + diphosphate</text>
        <dbReference type="Rhea" id="RHEA:26482"/>
        <dbReference type="Rhea" id="RHEA-COMP:10162"/>
        <dbReference type="Rhea" id="RHEA-COMP:10375"/>
        <dbReference type="ChEBI" id="CHEBI:33019"/>
        <dbReference type="ChEBI" id="CHEBI:57623"/>
        <dbReference type="ChEBI" id="CHEBI:74411"/>
        <dbReference type="ChEBI" id="CHEBI:74415"/>
        <dbReference type="EC" id="2.5.1.75"/>
    </reaction>
</comment>
<comment type="function">
    <text evidence="2 10 12">Catalyzes the transfer of a dimethylallyl group onto the adenine at position 37 in tRNAs that read codons beginning with uridine, leading to the formation of N6-(dimethylallyl)adenosine (i(6)A).</text>
</comment>
<sequence length="316" mass="36330">MSTATIVIVGPTAVGKTKLSIDLAKRLNSEIINGDAFQVYRGMDIGTAKISKEEAEGVPHHLIDICRPEQPYTAADYQQDARRVIEKIRLEGKPPILVGGTGFYIKAALFDYQFSSTGANPAYRRQLEQIAECKGKGVLFERLKQVDPVAAKRIHPNNLVRVIRALEVYHETGKPFSLQESDETVRPLYPYLCIGLSMNRQLLYRRINERVDQMIREGLVDEVHELYTRGLKDAQAMQAIGYKEFIPYFEGRTTREASVEQLKKNSRHYAKRQFTWFKRQMSVDWFDMSDALVNFDAKSEEIYRFVLRKLDEHSDS</sequence>
<dbReference type="RefSeq" id="WP_010023813.1">
    <property type="nucleotide sequence ID" value="NZ_AFVQ02000018.1"/>
</dbReference>
<accession>A0A0U1QSA6</accession>
<feature type="site" description="Interaction with substrate tRNA" evidence="10">
    <location>
        <position position="124"/>
    </location>
</feature>
<dbReference type="InterPro" id="IPR039657">
    <property type="entry name" value="Dimethylallyltransferase"/>
</dbReference>
<keyword evidence="7 10" id="KW-0067">ATP-binding</keyword>
<evidence type="ECO:0000256" key="10">
    <source>
        <dbReference type="HAMAP-Rule" id="MF_00185"/>
    </source>
</evidence>
<dbReference type="PANTHER" id="PTHR11088">
    <property type="entry name" value="TRNA DIMETHYLALLYLTRANSFERASE"/>
    <property type="match status" value="1"/>
</dbReference>
<comment type="cofactor">
    <cofactor evidence="1 10">
        <name>Mg(2+)</name>
        <dbReference type="ChEBI" id="CHEBI:18420"/>
    </cofactor>
</comment>
<evidence type="ECO:0000256" key="7">
    <source>
        <dbReference type="ARBA" id="ARBA00022840"/>
    </source>
</evidence>
<dbReference type="PANTHER" id="PTHR11088:SF60">
    <property type="entry name" value="TRNA DIMETHYLALLYLTRANSFERASE"/>
    <property type="match status" value="1"/>
</dbReference>
<dbReference type="OrthoDB" id="9776390at2"/>
<feature type="site" description="Interaction with substrate tRNA" evidence="10">
    <location>
        <position position="101"/>
    </location>
</feature>
<comment type="subunit">
    <text evidence="10">Monomer.</text>
</comment>
<dbReference type="Pfam" id="PF01715">
    <property type="entry name" value="IPPT"/>
    <property type="match status" value="1"/>
</dbReference>
<comment type="caution">
    <text evidence="14">The sequence shown here is derived from an EMBL/GenBank/DDBJ whole genome shotgun (WGS) entry which is preliminary data.</text>
</comment>
<dbReference type="STRING" id="1069536.SINU_01530"/>
<proteinExistence type="inferred from homology"/>
<dbReference type="FunFam" id="1.10.20.140:FF:000001">
    <property type="entry name" value="tRNA dimethylallyltransferase"/>
    <property type="match status" value="1"/>
</dbReference>
<keyword evidence="15" id="KW-1185">Reference proteome</keyword>
<dbReference type="GO" id="GO:0006400">
    <property type="term" value="P:tRNA modification"/>
    <property type="evidence" value="ECO:0007669"/>
    <property type="project" value="TreeGrafter"/>
</dbReference>
<evidence type="ECO:0000256" key="5">
    <source>
        <dbReference type="ARBA" id="ARBA00022694"/>
    </source>
</evidence>
<feature type="binding site" evidence="10">
    <location>
        <begin position="10"/>
        <end position="17"/>
    </location>
    <ligand>
        <name>ATP</name>
        <dbReference type="ChEBI" id="CHEBI:30616"/>
    </ligand>
</feature>
<reference evidence="14 15" key="1">
    <citation type="journal article" date="2011" name="J. Bacteriol.">
        <title>Draft genome sequence of Sporolactobacillus inulinus strain CASD, an efficient D-lactic acid-producing bacterium with high-concentration lactate tolerance capability.</title>
        <authorList>
            <person name="Yu B."/>
            <person name="Su F."/>
            <person name="Wang L."/>
            <person name="Xu K."/>
            <person name="Zhao B."/>
            <person name="Xu P."/>
        </authorList>
    </citation>
    <scope>NUCLEOTIDE SEQUENCE [LARGE SCALE GENOMIC DNA]</scope>
    <source>
        <strain evidence="14 15">CASD</strain>
    </source>
</reference>
<evidence type="ECO:0000256" key="8">
    <source>
        <dbReference type="ARBA" id="ARBA00022842"/>
    </source>
</evidence>
<dbReference type="SUPFAM" id="SSF52540">
    <property type="entry name" value="P-loop containing nucleoside triphosphate hydrolases"/>
    <property type="match status" value="2"/>
</dbReference>
<evidence type="ECO:0000256" key="4">
    <source>
        <dbReference type="ARBA" id="ARBA00022679"/>
    </source>
</evidence>
<feature type="binding site" evidence="10">
    <location>
        <begin position="12"/>
        <end position="17"/>
    </location>
    <ligand>
        <name>substrate</name>
    </ligand>
</feature>
<evidence type="ECO:0000256" key="2">
    <source>
        <dbReference type="ARBA" id="ARBA00003213"/>
    </source>
</evidence>
<dbReference type="GO" id="GO:0052381">
    <property type="term" value="F:tRNA dimethylallyltransferase activity"/>
    <property type="evidence" value="ECO:0007669"/>
    <property type="project" value="UniProtKB-UniRule"/>
</dbReference>
<dbReference type="EC" id="2.5.1.75" evidence="10"/>
<comment type="caution">
    <text evidence="10">Lacks conserved residue(s) required for the propagation of feature annotation.</text>
</comment>
<keyword evidence="5 10" id="KW-0819">tRNA processing</keyword>
<organism evidence="14 15">
    <name type="scientific">Sporolactobacillus inulinus CASD</name>
    <dbReference type="NCBI Taxonomy" id="1069536"/>
    <lineage>
        <taxon>Bacteria</taxon>
        <taxon>Bacillati</taxon>
        <taxon>Bacillota</taxon>
        <taxon>Bacilli</taxon>
        <taxon>Bacillales</taxon>
        <taxon>Sporolactobacillaceae</taxon>
        <taxon>Sporolactobacillus</taxon>
    </lineage>
</organism>
<evidence type="ECO:0000256" key="12">
    <source>
        <dbReference type="RuleBase" id="RU003784"/>
    </source>
</evidence>
<keyword evidence="8 10" id="KW-0460">Magnesium</keyword>
<dbReference type="HAMAP" id="MF_00185">
    <property type="entry name" value="IPP_trans"/>
    <property type="match status" value="1"/>
</dbReference>
<evidence type="ECO:0000256" key="11">
    <source>
        <dbReference type="RuleBase" id="RU003783"/>
    </source>
</evidence>
<dbReference type="NCBIfam" id="TIGR00174">
    <property type="entry name" value="miaA"/>
    <property type="match status" value="1"/>
</dbReference>
<name>A0A0U1QSA6_9BACL</name>
<comment type="similarity">
    <text evidence="3 10 13">Belongs to the IPP transferase family.</text>
</comment>
<evidence type="ECO:0000256" key="13">
    <source>
        <dbReference type="RuleBase" id="RU003785"/>
    </source>
</evidence>
<dbReference type="GO" id="GO:0005524">
    <property type="term" value="F:ATP binding"/>
    <property type="evidence" value="ECO:0007669"/>
    <property type="project" value="UniProtKB-UniRule"/>
</dbReference>
<dbReference type="EMBL" id="AFVQ02000018">
    <property type="protein sequence ID" value="KLI03687.1"/>
    <property type="molecule type" value="Genomic_DNA"/>
</dbReference>
<dbReference type="Gene3D" id="3.40.50.300">
    <property type="entry name" value="P-loop containing nucleotide triphosphate hydrolases"/>
    <property type="match status" value="1"/>
</dbReference>
<dbReference type="Gene3D" id="1.10.20.140">
    <property type="match status" value="1"/>
</dbReference>